<gene>
    <name evidence="3" type="ORF">ACFO0C_42310</name>
</gene>
<dbReference type="RefSeq" id="WP_378072482.1">
    <property type="nucleotide sequence ID" value="NZ_JBHSBL010000028.1"/>
</dbReference>
<dbReference type="InterPro" id="IPR013024">
    <property type="entry name" value="GGCT-like"/>
</dbReference>
<reference evidence="4" key="1">
    <citation type="journal article" date="2019" name="Int. J. Syst. Evol. Microbiol.">
        <title>The Global Catalogue of Microorganisms (GCM) 10K type strain sequencing project: providing services to taxonomists for standard genome sequencing and annotation.</title>
        <authorList>
            <consortium name="The Broad Institute Genomics Platform"/>
            <consortium name="The Broad Institute Genome Sequencing Center for Infectious Disease"/>
            <person name="Wu L."/>
            <person name="Ma J."/>
        </authorList>
    </citation>
    <scope>NUCLEOTIDE SEQUENCE [LARGE SCALE GENOMIC DNA]</scope>
    <source>
        <strain evidence="4">TBRC 5832</strain>
    </source>
</reference>
<proteinExistence type="predicted"/>
<dbReference type="Proteomes" id="UP001595867">
    <property type="component" value="Unassembled WGS sequence"/>
</dbReference>
<comment type="caution">
    <text evidence="3">The sequence shown here is derived from an EMBL/GenBank/DDBJ whole genome shotgun (WGS) entry which is preliminary data.</text>
</comment>
<dbReference type="EMBL" id="JBHSBL010000028">
    <property type="protein sequence ID" value="MFC4071612.1"/>
    <property type="molecule type" value="Genomic_DNA"/>
</dbReference>
<evidence type="ECO:0000313" key="4">
    <source>
        <dbReference type="Proteomes" id="UP001595867"/>
    </source>
</evidence>
<organism evidence="3 4">
    <name type="scientific">Actinoplanes subglobosus</name>
    <dbReference type="NCBI Taxonomy" id="1547892"/>
    <lineage>
        <taxon>Bacteria</taxon>
        <taxon>Bacillati</taxon>
        <taxon>Actinomycetota</taxon>
        <taxon>Actinomycetes</taxon>
        <taxon>Micromonosporales</taxon>
        <taxon>Micromonosporaceae</taxon>
        <taxon>Actinoplanes</taxon>
    </lineage>
</organism>
<sequence>MTVRPGQPATDFPVDPYPGRRPSGSWVIDREQRCWPVRPDEGRPSGWAVIGPASTDCLDRWLTDRGATPLAGRIPLLSYGSNACPGKILMNATPLPAVNLACEIDGLASVWCTGTTRAGRIPSTLAAVPAHTEPAVMAMTTPAELARLDVVEGRPTGWYALQILHTGRVTLENGARVLRPAAYVGARPERRPTLIDGAPLRVIHADQEAVTLLRPALGGPPPTDIGVVVPAGRYPHPGECTPAVFTYGTLMPGRSRAHLLTGHVTTEPAPAEAFGDLRDTGYGYPALTASATRKAPGTLYTLHPDAMPEILTILDQVEGTEVGLYSRQLRNVAGTLTWIYMADSCAGTGTPIDTWP</sequence>
<evidence type="ECO:0000259" key="2">
    <source>
        <dbReference type="Pfam" id="PF06094"/>
    </source>
</evidence>
<feature type="region of interest" description="Disordered" evidence="1">
    <location>
        <begin position="1"/>
        <end position="23"/>
    </location>
</feature>
<dbReference type="Pfam" id="PF06094">
    <property type="entry name" value="GGACT"/>
    <property type="match status" value="1"/>
</dbReference>
<protein>
    <submittedName>
        <fullName evidence="3">Gamma-glutamylcyclotransferase</fullName>
    </submittedName>
</protein>
<feature type="domain" description="Gamma-glutamylcyclotransferase AIG2-like" evidence="2">
    <location>
        <begin position="244"/>
        <end position="344"/>
    </location>
</feature>
<dbReference type="InterPro" id="IPR036568">
    <property type="entry name" value="GGCT-like_sf"/>
</dbReference>
<dbReference type="CDD" id="cd06661">
    <property type="entry name" value="GGCT_like"/>
    <property type="match status" value="1"/>
</dbReference>
<dbReference type="Gene3D" id="3.10.490.10">
    <property type="entry name" value="Gamma-glutamyl cyclotransferase-like"/>
    <property type="match status" value="1"/>
</dbReference>
<accession>A0ABV8J524</accession>
<evidence type="ECO:0000313" key="3">
    <source>
        <dbReference type="EMBL" id="MFC4071612.1"/>
    </source>
</evidence>
<keyword evidence="4" id="KW-1185">Reference proteome</keyword>
<dbReference type="SUPFAM" id="SSF110857">
    <property type="entry name" value="Gamma-glutamyl cyclotransferase-like"/>
    <property type="match status" value="1"/>
</dbReference>
<evidence type="ECO:0000256" key="1">
    <source>
        <dbReference type="SAM" id="MobiDB-lite"/>
    </source>
</evidence>
<dbReference type="InterPro" id="IPR009288">
    <property type="entry name" value="AIG2-like_dom"/>
</dbReference>
<name>A0ABV8J524_9ACTN</name>